<dbReference type="EMBL" id="CM001751">
    <property type="protein sequence ID" value="KJB77115.1"/>
    <property type="molecule type" value="Genomic_DNA"/>
</dbReference>
<reference evidence="1 2" key="1">
    <citation type="journal article" date="2012" name="Nature">
        <title>Repeated polyploidization of Gossypium genomes and the evolution of spinnable cotton fibres.</title>
        <authorList>
            <person name="Paterson A.H."/>
            <person name="Wendel J.F."/>
            <person name="Gundlach H."/>
            <person name="Guo H."/>
            <person name="Jenkins J."/>
            <person name="Jin D."/>
            <person name="Llewellyn D."/>
            <person name="Showmaker K.C."/>
            <person name="Shu S."/>
            <person name="Udall J."/>
            <person name="Yoo M.J."/>
            <person name="Byers R."/>
            <person name="Chen W."/>
            <person name="Doron-Faigenboim A."/>
            <person name="Duke M.V."/>
            <person name="Gong L."/>
            <person name="Grimwood J."/>
            <person name="Grover C."/>
            <person name="Grupp K."/>
            <person name="Hu G."/>
            <person name="Lee T.H."/>
            <person name="Li J."/>
            <person name="Lin L."/>
            <person name="Liu T."/>
            <person name="Marler B.S."/>
            <person name="Page J.T."/>
            <person name="Roberts A.W."/>
            <person name="Romanel E."/>
            <person name="Sanders W.S."/>
            <person name="Szadkowski E."/>
            <person name="Tan X."/>
            <person name="Tang H."/>
            <person name="Xu C."/>
            <person name="Wang J."/>
            <person name="Wang Z."/>
            <person name="Zhang D."/>
            <person name="Zhang L."/>
            <person name="Ashrafi H."/>
            <person name="Bedon F."/>
            <person name="Bowers J.E."/>
            <person name="Brubaker C.L."/>
            <person name="Chee P.W."/>
            <person name="Das S."/>
            <person name="Gingle A.R."/>
            <person name="Haigler C.H."/>
            <person name="Harker D."/>
            <person name="Hoffmann L.V."/>
            <person name="Hovav R."/>
            <person name="Jones D.C."/>
            <person name="Lemke C."/>
            <person name="Mansoor S."/>
            <person name="ur Rahman M."/>
            <person name="Rainville L.N."/>
            <person name="Rambani A."/>
            <person name="Reddy U.K."/>
            <person name="Rong J.K."/>
            <person name="Saranga Y."/>
            <person name="Scheffler B.E."/>
            <person name="Scheffler J.A."/>
            <person name="Stelly D.M."/>
            <person name="Triplett B.A."/>
            <person name="Van Deynze A."/>
            <person name="Vaslin M.F."/>
            <person name="Waghmare V.N."/>
            <person name="Walford S.A."/>
            <person name="Wright R.J."/>
            <person name="Zaki E.A."/>
            <person name="Zhang T."/>
            <person name="Dennis E.S."/>
            <person name="Mayer K.F."/>
            <person name="Peterson D.G."/>
            <person name="Rokhsar D.S."/>
            <person name="Wang X."/>
            <person name="Schmutz J."/>
        </authorList>
    </citation>
    <scope>NUCLEOTIDE SEQUENCE [LARGE SCALE GENOMIC DNA]</scope>
</reference>
<gene>
    <name evidence="1" type="ORF">B456_012G120600</name>
</gene>
<evidence type="ECO:0000313" key="2">
    <source>
        <dbReference type="Proteomes" id="UP000032304"/>
    </source>
</evidence>
<accession>A0A0D2VYJ4</accession>
<dbReference type="AlphaFoldDB" id="A0A0D2VYJ4"/>
<sequence>MVKKKLIRTSLIEDEANKVLKKTDWCGGTWIIQVYTRLEVATRNSLNWNHCCTKETKKQKNRLSFIFNGNGET</sequence>
<dbReference type="Gramene" id="KJB77115">
    <property type="protein sequence ID" value="KJB77115"/>
    <property type="gene ID" value="B456_012G120600"/>
</dbReference>
<name>A0A0D2VYJ4_GOSRA</name>
<organism evidence="1 2">
    <name type="scientific">Gossypium raimondii</name>
    <name type="common">Peruvian cotton</name>
    <name type="synonym">Gossypium klotzschianum subsp. raimondii</name>
    <dbReference type="NCBI Taxonomy" id="29730"/>
    <lineage>
        <taxon>Eukaryota</taxon>
        <taxon>Viridiplantae</taxon>
        <taxon>Streptophyta</taxon>
        <taxon>Embryophyta</taxon>
        <taxon>Tracheophyta</taxon>
        <taxon>Spermatophyta</taxon>
        <taxon>Magnoliopsida</taxon>
        <taxon>eudicotyledons</taxon>
        <taxon>Gunneridae</taxon>
        <taxon>Pentapetalae</taxon>
        <taxon>rosids</taxon>
        <taxon>malvids</taxon>
        <taxon>Malvales</taxon>
        <taxon>Malvaceae</taxon>
        <taxon>Malvoideae</taxon>
        <taxon>Gossypium</taxon>
    </lineage>
</organism>
<evidence type="ECO:0000313" key="1">
    <source>
        <dbReference type="EMBL" id="KJB77115.1"/>
    </source>
</evidence>
<proteinExistence type="predicted"/>
<keyword evidence="2" id="KW-1185">Reference proteome</keyword>
<protein>
    <submittedName>
        <fullName evidence="1">Uncharacterized protein</fullName>
    </submittedName>
</protein>
<dbReference type="Proteomes" id="UP000032304">
    <property type="component" value="Chromosome 12"/>
</dbReference>